<reference evidence="1" key="1">
    <citation type="journal article" date="2017" name="Nature">
        <title>The sunflower genome provides insights into oil metabolism, flowering and Asterid evolution.</title>
        <authorList>
            <person name="Badouin H."/>
            <person name="Gouzy J."/>
            <person name="Grassa C.J."/>
            <person name="Murat F."/>
            <person name="Staton S.E."/>
            <person name="Cottret L."/>
            <person name="Lelandais-Briere C."/>
            <person name="Owens G.L."/>
            <person name="Carrere S."/>
            <person name="Mayjonade B."/>
            <person name="Legrand L."/>
            <person name="Gill N."/>
            <person name="Kane N.C."/>
            <person name="Bowers J.E."/>
            <person name="Hubner S."/>
            <person name="Bellec A."/>
            <person name="Berard A."/>
            <person name="Berges H."/>
            <person name="Blanchet N."/>
            <person name="Boniface M.C."/>
            <person name="Brunel D."/>
            <person name="Catrice O."/>
            <person name="Chaidir N."/>
            <person name="Claudel C."/>
            <person name="Donnadieu C."/>
            <person name="Faraut T."/>
            <person name="Fievet G."/>
            <person name="Helmstetter N."/>
            <person name="King M."/>
            <person name="Knapp S.J."/>
            <person name="Lai Z."/>
            <person name="Le Paslier M.C."/>
            <person name="Lippi Y."/>
            <person name="Lorenzon L."/>
            <person name="Mandel J.R."/>
            <person name="Marage G."/>
            <person name="Marchand G."/>
            <person name="Marquand E."/>
            <person name="Bret-Mestries E."/>
            <person name="Morien E."/>
            <person name="Nambeesan S."/>
            <person name="Nguyen T."/>
            <person name="Pegot-Espagnet P."/>
            <person name="Pouilly N."/>
            <person name="Raftis F."/>
            <person name="Sallet E."/>
            <person name="Schiex T."/>
            <person name="Thomas J."/>
            <person name="Vandecasteele C."/>
            <person name="Vares D."/>
            <person name="Vear F."/>
            <person name="Vautrin S."/>
            <person name="Crespi M."/>
            <person name="Mangin B."/>
            <person name="Burke J.M."/>
            <person name="Salse J."/>
            <person name="Munos S."/>
            <person name="Vincourt P."/>
            <person name="Rieseberg L.H."/>
            <person name="Langlade N.B."/>
        </authorList>
    </citation>
    <scope>NUCLEOTIDE SEQUENCE</scope>
    <source>
        <tissue evidence="1">Leaves</tissue>
    </source>
</reference>
<gene>
    <name evidence="1" type="ORF">HanXRQr2_Chr15g0715921</name>
</gene>
<evidence type="ECO:0000313" key="1">
    <source>
        <dbReference type="EMBL" id="KAF5766487.1"/>
    </source>
</evidence>
<dbReference type="EMBL" id="MNCJ02000330">
    <property type="protein sequence ID" value="KAF5766487.1"/>
    <property type="molecule type" value="Genomic_DNA"/>
</dbReference>
<comment type="caution">
    <text evidence="1">The sequence shown here is derived from an EMBL/GenBank/DDBJ whole genome shotgun (WGS) entry which is preliminary data.</text>
</comment>
<name>A0A9K3E4Y7_HELAN</name>
<organism evidence="1 2">
    <name type="scientific">Helianthus annuus</name>
    <name type="common">Common sunflower</name>
    <dbReference type="NCBI Taxonomy" id="4232"/>
    <lineage>
        <taxon>Eukaryota</taxon>
        <taxon>Viridiplantae</taxon>
        <taxon>Streptophyta</taxon>
        <taxon>Embryophyta</taxon>
        <taxon>Tracheophyta</taxon>
        <taxon>Spermatophyta</taxon>
        <taxon>Magnoliopsida</taxon>
        <taxon>eudicotyledons</taxon>
        <taxon>Gunneridae</taxon>
        <taxon>Pentapetalae</taxon>
        <taxon>asterids</taxon>
        <taxon>campanulids</taxon>
        <taxon>Asterales</taxon>
        <taxon>Asteraceae</taxon>
        <taxon>Asteroideae</taxon>
        <taxon>Heliantheae alliance</taxon>
        <taxon>Heliantheae</taxon>
        <taxon>Helianthus</taxon>
    </lineage>
</organism>
<sequence>MADSSRYRTIMTGLVTLISLYHSTYVYVANCISISLFPDVCKGLQMERN</sequence>
<reference evidence="1" key="2">
    <citation type="submission" date="2020-06" db="EMBL/GenBank/DDBJ databases">
        <title>Helianthus annuus Genome sequencing and assembly Release 2.</title>
        <authorList>
            <person name="Gouzy J."/>
            <person name="Langlade N."/>
            <person name="Munos S."/>
        </authorList>
    </citation>
    <scope>NUCLEOTIDE SEQUENCE</scope>
    <source>
        <tissue evidence="1">Leaves</tissue>
    </source>
</reference>
<protein>
    <submittedName>
        <fullName evidence="1">Uncharacterized protein</fullName>
    </submittedName>
</protein>
<dbReference type="Proteomes" id="UP000215914">
    <property type="component" value="Unassembled WGS sequence"/>
</dbReference>
<dbReference type="Gramene" id="mRNA:HanXRQr2_Chr15g0715921">
    <property type="protein sequence ID" value="CDS:HanXRQr2_Chr15g0715921.1"/>
    <property type="gene ID" value="HanXRQr2_Chr15g0715921"/>
</dbReference>
<proteinExistence type="predicted"/>
<keyword evidence="2" id="KW-1185">Reference proteome</keyword>
<accession>A0A9K3E4Y7</accession>
<evidence type="ECO:0000313" key="2">
    <source>
        <dbReference type="Proteomes" id="UP000215914"/>
    </source>
</evidence>
<dbReference type="AlphaFoldDB" id="A0A9K3E4Y7"/>